<feature type="binding site" evidence="4">
    <location>
        <begin position="172"/>
        <end position="179"/>
    </location>
    <ligand>
        <name>NAD(+)</name>
        <dbReference type="ChEBI" id="CHEBI:57540"/>
    </ligand>
</feature>
<comment type="cofactor">
    <cofactor evidence="4">
        <name>FAD</name>
        <dbReference type="ChEBI" id="CHEBI:57692"/>
    </cofactor>
    <text evidence="4">Binds 1 FAD per subunit.</text>
</comment>
<comment type="caution">
    <text evidence="8">The sequence shown here is derived from an EMBL/GenBank/DDBJ whole genome shotgun (WGS) entry which is preliminary data.</text>
</comment>
<name>A0A840I5R3_9PROT</name>
<dbReference type="InterPro" id="IPR004099">
    <property type="entry name" value="Pyr_nucl-diS_OxRdtase_dimer"/>
</dbReference>
<dbReference type="Proteomes" id="UP000563524">
    <property type="component" value="Unassembled WGS sequence"/>
</dbReference>
<accession>A0A840I5R3</accession>
<feature type="binding site" evidence="4">
    <location>
        <position position="262"/>
    </location>
    <ligand>
        <name>NAD(+)</name>
        <dbReference type="ChEBI" id="CHEBI:57540"/>
    </ligand>
</feature>
<dbReference type="RefSeq" id="WP_183819600.1">
    <property type="nucleotide sequence ID" value="NZ_JACHOB010000007.1"/>
</dbReference>
<sequence>MPDKFGLVVIGVGMAGLNAAKKCVNAGLSVAVVDERPYGGTCALRGCDPKKMLRRGAEVVEAARLMAGKGIGDTPRIEWADLMAHKRSFTDPVPKKMEGSLDEAGVVTLHGAVQFVGPAALQIGEREVEAAKVLVATGQRPRSLDVPGAEHLTDSTEFLELEELPRRILFVGGGYVSMEFAHIAARAGASVTVADRGKRPLKAFDPDLVDRLVESSKEAGIDFAFGASLAKVERRGGGLVATLDRDRGSIEIEADLVVNGAGRVPEIGHLNLEAADVAHGDGRITVTEHLRSTTNPNVYAAGDCAATDGLPLTPVAVHEGAVAASNVLKGDHRTADYAGVPSVAFTLPEIVRIGMSEEDARQSDRDVDVRFNETSAWYSNQRIGAKVGATKVIVDKTTDELLGVHLFGYGQAEVANLFALAMRSGLKAANLRRMQSAYPTHGSDVSSMLG</sequence>
<keyword evidence="8" id="KW-0560">Oxidoreductase</keyword>
<gene>
    <name evidence="8" type="ORF">GGQ59_002759</name>
</gene>
<evidence type="ECO:0000256" key="1">
    <source>
        <dbReference type="ARBA" id="ARBA00007532"/>
    </source>
</evidence>
<dbReference type="PIRSF" id="PIRSF000350">
    <property type="entry name" value="Mercury_reductase_MerA"/>
    <property type="match status" value="1"/>
</dbReference>
<keyword evidence="3 4" id="KW-0274">FAD</keyword>
<dbReference type="SUPFAM" id="SSF51905">
    <property type="entry name" value="FAD/NAD(P)-binding domain"/>
    <property type="match status" value="1"/>
</dbReference>
<evidence type="ECO:0000259" key="6">
    <source>
        <dbReference type="Pfam" id="PF02852"/>
    </source>
</evidence>
<keyword evidence="2" id="KW-0285">Flavoprotein</keyword>
<dbReference type="PRINTS" id="PR00368">
    <property type="entry name" value="FADPNR"/>
</dbReference>
<keyword evidence="4" id="KW-0547">Nucleotide-binding</keyword>
<dbReference type="Gene3D" id="3.30.390.30">
    <property type="match status" value="1"/>
</dbReference>
<evidence type="ECO:0000256" key="5">
    <source>
        <dbReference type="PIRSR" id="PIRSR000350-4"/>
    </source>
</evidence>
<proteinExistence type="inferred from homology"/>
<dbReference type="AlphaFoldDB" id="A0A840I5R3"/>
<protein>
    <submittedName>
        <fullName evidence="8">Glutathione reductase (NADPH)</fullName>
        <ecNumber evidence="8">1.8.1.7</ecNumber>
    </submittedName>
</protein>
<reference evidence="8 9" key="1">
    <citation type="submission" date="2020-08" db="EMBL/GenBank/DDBJ databases">
        <title>Genomic Encyclopedia of Type Strains, Phase IV (KMG-IV): sequencing the most valuable type-strain genomes for metagenomic binning, comparative biology and taxonomic classification.</title>
        <authorList>
            <person name="Goeker M."/>
        </authorList>
    </citation>
    <scope>NUCLEOTIDE SEQUENCE [LARGE SCALE GENOMIC DNA]</scope>
    <source>
        <strain evidence="8 9">DSM 102850</strain>
    </source>
</reference>
<evidence type="ECO:0000313" key="8">
    <source>
        <dbReference type="EMBL" id="MBB4660209.1"/>
    </source>
</evidence>
<evidence type="ECO:0000256" key="4">
    <source>
        <dbReference type="PIRSR" id="PIRSR000350-3"/>
    </source>
</evidence>
<dbReference type="InterPro" id="IPR023753">
    <property type="entry name" value="FAD/NAD-binding_dom"/>
</dbReference>
<comment type="similarity">
    <text evidence="1">Belongs to the class-I pyridine nucleotide-disulfide oxidoreductase family.</text>
</comment>
<feature type="domain" description="Pyridine nucleotide-disulphide oxidoreductase dimerisation" evidence="6">
    <location>
        <begin position="340"/>
        <end position="442"/>
    </location>
</feature>
<organism evidence="8 9">
    <name type="scientific">Parvularcula dongshanensis</name>
    <dbReference type="NCBI Taxonomy" id="1173995"/>
    <lineage>
        <taxon>Bacteria</taxon>
        <taxon>Pseudomonadati</taxon>
        <taxon>Pseudomonadota</taxon>
        <taxon>Alphaproteobacteria</taxon>
        <taxon>Parvularculales</taxon>
        <taxon>Parvularculaceae</taxon>
        <taxon>Parvularcula</taxon>
    </lineage>
</organism>
<dbReference type="SUPFAM" id="SSF55424">
    <property type="entry name" value="FAD/NAD-linked reductases, dimerisation (C-terminal) domain"/>
    <property type="match status" value="1"/>
</dbReference>
<dbReference type="GO" id="GO:0000166">
    <property type="term" value="F:nucleotide binding"/>
    <property type="evidence" value="ECO:0007669"/>
    <property type="project" value="UniProtKB-KW"/>
</dbReference>
<dbReference type="PANTHER" id="PTHR43014">
    <property type="entry name" value="MERCURIC REDUCTASE"/>
    <property type="match status" value="1"/>
</dbReference>
<evidence type="ECO:0000259" key="7">
    <source>
        <dbReference type="Pfam" id="PF07992"/>
    </source>
</evidence>
<feature type="domain" description="FAD/NAD(P)-binding" evidence="7">
    <location>
        <begin position="7"/>
        <end position="320"/>
    </location>
</feature>
<evidence type="ECO:0000313" key="9">
    <source>
        <dbReference type="Proteomes" id="UP000563524"/>
    </source>
</evidence>
<evidence type="ECO:0000256" key="3">
    <source>
        <dbReference type="ARBA" id="ARBA00022827"/>
    </source>
</evidence>
<feature type="binding site" evidence="4">
    <location>
        <position position="51"/>
    </location>
    <ligand>
        <name>FAD</name>
        <dbReference type="ChEBI" id="CHEBI:57692"/>
    </ligand>
</feature>
<evidence type="ECO:0000256" key="2">
    <source>
        <dbReference type="ARBA" id="ARBA00022630"/>
    </source>
</evidence>
<dbReference type="EC" id="1.8.1.7" evidence="8"/>
<dbReference type="Gene3D" id="3.50.50.60">
    <property type="entry name" value="FAD/NAD(P)-binding domain"/>
    <property type="match status" value="2"/>
</dbReference>
<dbReference type="GO" id="GO:0004362">
    <property type="term" value="F:glutathione-disulfide reductase (NADPH) activity"/>
    <property type="evidence" value="ECO:0007669"/>
    <property type="project" value="UniProtKB-EC"/>
</dbReference>
<feature type="disulfide bond" description="Redox-active" evidence="5">
    <location>
        <begin position="42"/>
        <end position="47"/>
    </location>
</feature>
<dbReference type="InterPro" id="IPR036188">
    <property type="entry name" value="FAD/NAD-bd_sf"/>
</dbReference>
<feature type="binding site" evidence="4">
    <location>
        <position position="303"/>
    </location>
    <ligand>
        <name>FAD</name>
        <dbReference type="ChEBI" id="CHEBI:57692"/>
    </ligand>
</feature>
<dbReference type="PANTHER" id="PTHR43014:SF5">
    <property type="entry name" value="GLUTATHIONE REDUCTASE (NADPH)"/>
    <property type="match status" value="1"/>
</dbReference>
<dbReference type="Pfam" id="PF07992">
    <property type="entry name" value="Pyr_redox_2"/>
    <property type="match status" value="1"/>
</dbReference>
<dbReference type="EMBL" id="JACHOB010000007">
    <property type="protein sequence ID" value="MBB4660209.1"/>
    <property type="molecule type" value="Genomic_DNA"/>
</dbReference>
<keyword evidence="4" id="KW-0520">NAD</keyword>
<keyword evidence="9" id="KW-1185">Reference proteome</keyword>
<dbReference type="PRINTS" id="PR00411">
    <property type="entry name" value="PNDRDTASEI"/>
</dbReference>
<dbReference type="InterPro" id="IPR016156">
    <property type="entry name" value="FAD/NAD-linked_Rdtase_dimer_sf"/>
</dbReference>
<dbReference type="InterPro" id="IPR001100">
    <property type="entry name" value="Pyr_nuc-diS_OxRdtase"/>
</dbReference>
<dbReference type="Pfam" id="PF02852">
    <property type="entry name" value="Pyr_redox_dim"/>
    <property type="match status" value="1"/>
</dbReference>